<keyword evidence="4" id="KW-0862">Zinc</keyword>
<dbReference type="AlphaFoldDB" id="A0AAJ0F849"/>
<keyword evidence="3 5" id="KW-0863">Zinc-finger</keyword>
<evidence type="ECO:0000256" key="5">
    <source>
        <dbReference type="PROSITE-ProRule" id="PRU00042"/>
    </source>
</evidence>
<evidence type="ECO:0000256" key="3">
    <source>
        <dbReference type="ARBA" id="ARBA00022771"/>
    </source>
</evidence>
<dbReference type="GO" id="GO:0008270">
    <property type="term" value="F:zinc ion binding"/>
    <property type="evidence" value="ECO:0007669"/>
    <property type="project" value="UniProtKB-KW"/>
</dbReference>
<organism evidence="8 9">
    <name type="scientific">Echria macrotheca</name>
    <dbReference type="NCBI Taxonomy" id="438768"/>
    <lineage>
        <taxon>Eukaryota</taxon>
        <taxon>Fungi</taxon>
        <taxon>Dikarya</taxon>
        <taxon>Ascomycota</taxon>
        <taxon>Pezizomycotina</taxon>
        <taxon>Sordariomycetes</taxon>
        <taxon>Sordariomycetidae</taxon>
        <taxon>Sordariales</taxon>
        <taxon>Schizotheciaceae</taxon>
        <taxon>Echria</taxon>
    </lineage>
</organism>
<dbReference type="PROSITE" id="PS00028">
    <property type="entry name" value="ZINC_FINGER_C2H2_1"/>
    <property type="match status" value="2"/>
</dbReference>
<feature type="domain" description="C2H2-type" evidence="7">
    <location>
        <begin position="488"/>
        <end position="510"/>
    </location>
</feature>
<dbReference type="PANTHER" id="PTHR35391:SF5">
    <property type="entry name" value="DUF6590 DOMAIN-CONTAINING PROTEIN"/>
    <property type="match status" value="1"/>
</dbReference>
<evidence type="ECO:0000313" key="9">
    <source>
        <dbReference type="Proteomes" id="UP001239445"/>
    </source>
</evidence>
<evidence type="ECO:0000256" key="2">
    <source>
        <dbReference type="ARBA" id="ARBA00022737"/>
    </source>
</evidence>
<comment type="caution">
    <text evidence="8">The sequence shown here is derived from an EMBL/GenBank/DDBJ whole genome shotgun (WGS) entry which is preliminary data.</text>
</comment>
<name>A0AAJ0F849_9PEZI</name>
<keyword evidence="9" id="KW-1185">Reference proteome</keyword>
<dbReference type="InterPro" id="IPR036236">
    <property type="entry name" value="Znf_C2H2_sf"/>
</dbReference>
<reference evidence="8" key="1">
    <citation type="submission" date="2023-06" db="EMBL/GenBank/DDBJ databases">
        <title>Genome-scale phylogeny and comparative genomics of the fungal order Sordariales.</title>
        <authorList>
            <consortium name="Lawrence Berkeley National Laboratory"/>
            <person name="Hensen N."/>
            <person name="Bonometti L."/>
            <person name="Westerberg I."/>
            <person name="Brannstrom I.O."/>
            <person name="Guillou S."/>
            <person name="Cros-Aarteil S."/>
            <person name="Calhoun S."/>
            <person name="Haridas S."/>
            <person name="Kuo A."/>
            <person name="Mondo S."/>
            <person name="Pangilinan J."/>
            <person name="Riley R."/>
            <person name="Labutti K."/>
            <person name="Andreopoulos B."/>
            <person name="Lipzen A."/>
            <person name="Chen C."/>
            <person name="Yanf M."/>
            <person name="Daum C."/>
            <person name="Ng V."/>
            <person name="Clum A."/>
            <person name="Steindorff A."/>
            <person name="Ohm R."/>
            <person name="Martin F."/>
            <person name="Silar P."/>
            <person name="Natvig D."/>
            <person name="Lalanne C."/>
            <person name="Gautier V."/>
            <person name="Ament-Velasquez S.L."/>
            <person name="Kruys A."/>
            <person name="Hutchinson M.I."/>
            <person name="Powell A.J."/>
            <person name="Barry K."/>
            <person name="Miller A.N."/>
            <person name="Grigoriev I.V."/>
            <person name="Debuchy R."/>
            <person name="Gladieux P."/>
            <person name="Thoren M.H."/>
            <person name="Johannesson H."/>
        </authorList>
    </citation>
    <scope>NUCLEOTIDE SEQUENCE</scope>
    <source>
        <strain evidence="8">PSN4</strain>
    </source>
</reference>
<keyword evidence="1" id="KW-0479">Metal-binding</keyword>
<dbReference type="SMART" id="SM00355">
    <property type="entry name" value="ZnF_C2H2"/>
    <property type="match status" value="5"/>
</dbReference>
<dbReference type="Pfam" id="PF00096">
    <property type="entry name" value="zf-C2H2"/>
    <property type="match status" value="2"/>
</dbReference>
<dbReference type="FunFam" id="3.30.160.60:FF:000110">
    <property type="entry name" value="Zinc finger protein-like"/>
    <property type="match status" value="1"/>
</dbReference>
<dbReference type="Proteomes" id="UP001239445">
    <property type="component" value="Unassembled WGS sequence"/>
</dbReference>
<dbReference type="EMBL" id="MU839836">
    <property type="protein sequence ID" value="KAK1754018.1"/>
    <property type="molecule type" value="Genomic_DNA"/>
</dbReference>
<gene>
    <name evidence="8" type="ORF">QBC47DRAFT_385416</name>
</gene>
<protein>
    <recommendedName>
        <fullName evidence="7">C2H2-type domain-containing protein</fullName>
    </recommendedName>
</protein>
<evidence type="ECO:0000256" key="6">
    <source>
        <dbReference type="SAM" id="MobiDB-lite"/>
    </source>
</evidence>
<evidence type="ECO:0000256" key="4">
    <source>
        <dbReference type="ARBA" id="ARBA00022833"/>
    </source>
</evidence>
<feature type="compositionally biased region" description="Polar residues" evidence="6">
    <location>
        <begin position="431"/>
        <end position="448"/>
    </location>
</feature>
<dbReference type="PROSITE" id="PS50157">
    <property type="entry name" value="ZINC_FINGER_C2H2_2"/>
    <property type="match status" value="2"/>
</dbReference>
<dbReference type="Gene3D" id="3.30.160.60">
    <property type="entry name" value="Classic Zinc Finger"/>
    <property type="match status" value="2"/>
</dbReference>
<evidence type="ECO:0000259" key="7">
    <source>
        <dbReference type="PROSITE" id="PS50157"/>
    </source>
</evidence>
<proteinExistence type="predicted"/>
<dbReference type="SUPFAM" id="SSF57667">
    <property type="entry name" value="beta-beta-alpha zinc fingers"/>
    <property type="match status" value="1"/>
</dbReference>
<feature type="domain" description="C2H2-type" evidence="7">
    <location>
        <begin position="460"/>
        <end position="487"/>
    </location>
</feature>
<feature type="region of interest" description="Disordered" evidence="6">
    <location>
        <begin position="421"/>
        <end position="455"/>
    </location>
</feature>
<accession>A0AAJ0F849</accession>
<sequence length="530" mass="58816">MDAKIEQWQSLVRDEGEASTSGRDGLASRLSNAALELYALILKHAGKTLSKPQIRRLQRDRGYFVLWCDGFELSSGNLDEILADSKWLRHSTYRSLVSICRSLAERLAAVTISALDDKSRVLLEASVAHAKEQIAVVTEIMQDEDGDDSDSDADSISGLGHDAIDDIIEDLKTDVRCLVDLGPRYGEPVRDTAAEEKAADPSQYSAWNPGVYLASRIRDRYPDGDDALIKVLGQTNWDRALRLYERKEQSKLESNQSPVEIDTTHRTVVASEFHDSGLGTSISTPNSYAQTVVSYAVANTNGSPIRIPEPPPAALAGNPFPCSLCGARCFFHRLTWKRGWKKHVMSDLQPYTCPIATCDCAVTPFPDIHELAEHLEVEHDIAVSSRDITCPLCVEQLGSNKIRHLAQHLEEISLIILPPNAELDEEPGGPDSQTADGPIGKSTNQPITESAGRSGHETKWECGICGDAFTRKSNYQAHIDLHYGERKHACETCGKRFRRVNDRNRHRRIHLPRLRGDIIRVEPSSITPEV</sequence>
<dbReference type="PANTHER" id="PTHR35391">
    <property type="entry name" value="C2H2-TYPE DOMAIN-CONTAINING PROTEIN-RELATED"/>
    <property type="match status" value="1"/>
</dbReference>
<evidence type="ECO:0000313" key="8">
    <source>
        <dbReference type="EMBL" id="KAK1754018.1"/>
    </source>
</evidence>
<dbReference type="InterPro" id="IPR013087">
    <property type="entry name" value="Znf_C2H2_type"/>
</dbReference>
<evidence type="ECO:0000256" key="1">
    <source>
        <dbReference type="ARBA" id="ARBA00022723"/>
    </source>
</evidence>
<keyword evidence="2" id="KW-0677">Repeat</keyword>